<accession>A0A3B0X959</accession>
<organism evidence="2">
    <name type="scientific">hydrothermal vent metagenome</name>
    <dbReference type="NCBI Taxonomy" id="652676"/>
    <lineage>
        <taxon>unclassified sequences</taxon>
        <taxon>metagenomes</taxon>
        <taxon>ecological metagenomes</taxon>
    </lineage>
</organism>
<proteinExistence type="predicted"/>
<keyword evidence="1" id="KW-0175">Coiled coil</keyword>
<protein>
    <submittedName>
        <fullName evidence="2">Transcription elongation factor</fullName>
    </submittedName>
</protein>
<gene>
    <name evidence="2" type="ORF">MNBD_GAMMA07-1119</name>
</gene>
<dbReference type="GO" id="GO:0003677">
    <property type="term" value="F:DNA binding"/>
    <property type="evidence" value="ECO:0007669"/>
    <property type="project" value="InterPro"/>
</dbReference>
<feature type="coiled-coil region" evidence="1">
    <location>
        <begin position="22"/>
        <end position="49"/>
    </location>
</feature>
<sequence>MDKRLLIKAIIAKLTTVHQTAVDAAQRAYDTATDEENEAENKYDTLGLEASYLAYGQSKRVLECEADLIKFKKLKEINFSSKMPIAIGALVCVEDEQSRVQWFFLSSVAGGLNVSFNQKEITLITPSAPMGKALLTGIVNDEVDVKIGDENRLYQIVSVY</sequence>
<dbReference type="AlphaFoldDB" id="A0A3B0X959"/>
<keyword evidence="2" id="KW-0251">Elongation factor</keyword>
<keyword evidence="2" id="KW-0648">Protein biosynthesis</keyword>
<evidence type="ECO:0000313" key="2">
    <source>
        <dbReference type="EMBL" id="VAW53356.1"/>
    </source>
</evidence>
<evidence type="ECO:0000256" key="1">
    <source>
        <dbReference type="SAM" id="Coils"/>
    </source>
</evidence>
<dbReference type="GO" id="GO:0003746">
    <property type="term" value="F:translation elongation factor activity"/>
    <property type="evidence" value="ECO:0007669"/>
    <property type="project" value="UniProtKB-KW"/>
</dbReference>
<name>A0A3B0X959_9ZZZZ</name>
<dbReference type="SUPFAM" id="SSF54534">
    <property type="entry name" value="FKBP-like"/>
    <property type="match status" value="1"/>
</dbReference>
<dbReference type="InterPro" id="IPR036953">
    <property type="entry name" value="GreA/GreB_C_sf"/>
</dbReference>
<dbReference type="GO" id="GO:0032784">
    <property type="term" value="P:regulation of DNA-templated transcription elongation"/>
    <property type="evidence" value="ECO:0007669"/>
    <property type="project" value="InterPro"/>
</dbReference>
<dbReference type="Gene3D" id="3.10.50.30">
    <property type="entry name" value="Transcription elongation factor, GreA/GreB, C-terminal domain"/>
    <property type="match status" value="1"/>
</dbReference>
<reference evidence="2" key="1">
    <citation type="submission" date="2018-06" db="EMBL/GenBank/DDBJ databases">
        <authorList>
            <person name="Zhirakovskaya E."/>
        </authorList>
    </citation>
    <scope>NUCLEOTIDE SEQUENCE</scope>
</reference>
<dbReference type="EMBL" id="UOFF01000023">
    <property type="protein sequence ID" value="VAW53356.1"/>
    <property type="molecule type" value="Genomic_DNA"/>
</dbReference>